<accession>A0A0E9QJS8</accession>
<name>A0A0E9QJS8_ANGAN</name>
<reference evidence="1" key="2">
    <citation type="journal article" date="2015" name="Fish Shellfish Immunol.">
        <title>Early steps in the European eel (Anguilla anguilla)-Vibrio vulnificus interaction in the gills: Role of the RtxA13 toxin.</title>
        <authorList>
            <person name="Callol A."/>
            <person name="Pajuelo D."/>
            <person name="Ebbesson L."/>
            <person name="Teles M."/>
            <person name="MacKenzie S."/>
            <person name="Amaro C."/>
        </authorList>
    </citation>
    <scope>NUCLEOTIDE SEQUENCE</scope>
</reference>
<dbReference type="EMBL" id="GBXM01091421">
    <property type="protein sequence ID" value="JAH17156.1"/>
    <property type="molecule type" value="Transcribed_RNA"/>
</dbReference>
<evidence type="ECO:0000313" key="1">
    <source>
        <dbReference type="EMBL" id="JAH17156.1"/>
    </source>
</evidence>
<protein>
    <submittedName>
        <fullName evidence="1">Uncharacterized protein</fullName>
    </submittedName>
</protein>
<sequence length="73" mass="8668">MISLLLLKQILEGIMLMQGHIKILVCLRYYTDPGIPKYFKALVAEDLQLNEMLNTLFNSHWYINSYIKHQTQR</sequence>
<organism evidence="1">
    <name type="scientific">Anguilla anguilla</name>
    <name type="common">European freshwater eel</name>
    <name type="synonym">Muraena anguilla</name>
    <dbReference type="NCBI Taxonomy" id="7936"/>
    <lineage>
        <taxon>Eukaryota</taxon>
        <taxon>Metazoa</taxon>
        <taxon>Chordata</taxon>
        <taxon>Craniata</taxon>
        <taxon>Vertebrata</taxon>
        <taxon>Euteleostomi</taxon>
        <taxon>Actinopterygii</taxon>
        <taxon>Neopterygii</taxon>
        <taxon>Teleostei</taxon>
        <taxon>Anguilliformes</taxon>
        <taxon>Anguillidae</taxon>
        <taxon>Anguilla</taxon>
    </lineage>
</organism>
<dbReference type="AlphaFoldDB" id="A0A0E9QJS8"/>
<reference evidence="1" key="1">
    <citation type="submission" date="2014-11" db="EMBL/GenBank/DDBJ databases">
        <authorList>
            <person name="Amaro Gonzalez C."/>
        </authorList>
    </citation>
    <scope>NUCLEOTIDE SEQUENCE</scope>
</reference>
<proteinExistence type="predicted"/>